<comment type="caution">
    <text evidence="3">The sequence shown here is derived from an EMBL/GenBank/DDBJ whole genome shotgun (WGS) entry which is preliminary data.</text>
</comment>
<dbReference type="InterPro" id="IPR003959">
    <property type="entry name" value="ATPase_AAA_core"/>
</dbReference>
<feature type="domain" description="ATPase AAA-type core" evidence="2">
    <location>
        <begin position="856"/>
        <end position="928"/>
    </location>
</feature>
<dbReference type="InterPro" id="IPR054787">
    <property type="entry name" value="TrlF_ATPase"/>
</dbReference>
<proteinExistence type="predicted"/>
<feature type="coiled-coil region" evidence="1">
    <location>
        <begin position="668"/>
        <end position="695"/>
    </location>
</feature>
<dbReference type="InterPro" id="IPR027417">
    <property type="entry name" value="P-loop_NTPase"/>
</dbReference>
<dbReference type="RefSeq" id="WP_057026380.1">
    <property type="nucleotide sequence ID" value="NZ_LJYF01000004.1"/>
</dbReference>
<keyword evidence="3" id="KW-0808">Transferase</keyword>
<dbReference type="NCBIfam" id="NF045780">
    <property type="entry name" value="TrlF_fam_ATP"/>
    <property type="match status" value="1"/>
</dbReference>
<protein>
    <submittedName>
        <fullName evidence="3">Phosphotransferase</fullName>
    </submittedName>
</protein>
<sequence length="992" mass="108642">MLSRGSEWRRWEPHIHAPGTVMNNQFSGPNAWGDYLSALEQATPVIEAIAVTDYYVTDTYEEVLRHKAAGRLPSIKLVFPNVELRLDVATAKGGFVNLHLFVSPEDPQHLDELRRLLSRLQFNVMQDRFDCTRADLIRLGKKADPSITEDRAALAYGANQFKVNFQKLREVFTESGWAKKNILIAVAGGATDGTSGVREAADQTIRREIEGFAHVIFAGSPAQREFWLGRKDLGPDEIRARYGGLKPCLHGSDAHKLDDVASPFGNRFSWIKGGLEFDALRQACIDPDGRAYVGEQPPRSAMPSQVISHVQISDADWAITPDIPLNHGLVAIIGARGSGKTALADVIAAGCDAISPSGWEADESISPSFLARARGLMGSATATLTWGGGATVTRSLDGRDANGHMSFPRARYLSQQFVEELCSAKGVSDGLVEEIERVIFESHSQDDREWAIDFAELREQQTARFQQAREREAEAISDVSDRIASEFEKESLVGPLATQVAQKKKLIADYTADRAKLVVKGTEAQVARHTQLSEAAQNLRNKIQAYGNQRRTFVALQGEVRSTRATGAPEMLRQAQARHANSGMSAQQWDEFLLIYKGDVDKSLTAYIAWADGEARKLNGVPPPPGDPAVALIADGADLAALPLAPIAAEMTRLEALFSADKLVRDQYTALTNRIAQENSALQTLETRLADAQGAATRRKNLQAERDDAYGRVFEAIISEQNALAALYAPLMARLASSSGTLSKLSFSVRRIADVQAWGSIAEEELLDRRKAGPFYGRGSLITAATDALKSAWETGTAAQVQAAMTAFMGRYLRDLLSHAPYAPTQQVEFRAWSKQFAHWLFGTGHISVRYEISYDGVDIRKLSPGTRGIVLLLLYLALDDSDDRPLIIDQPEENLDPKSVFDELVALFIAAKAKRQVIMVTHNANLVINTDADQIIVAAAGPHPSGGLPPITYVAGGLETADIRKSVCDILEGGEAAFRERARRLRVRLER</sequence>
<evidence type="ECO:0000256" key="1">
    <source>
        <dbReference type="SAM" id="Coils"/>
    </source>
</evidence>
<organism evidence="3 4">
    <name type="scientific">Bradyrhizobium yuanmingense</name>
    <dbReference type="NCBI Taxonomy" id="108015"/>
    <lineage>
        <taxon>Bacteria</taxon>
        <taxon>Pseudomonadati</taxon>
        <taxon>Pseudomonadota</taxon>
        <taxon>Alphaproteobacteria</taxon>
        <taxon>Hyphomicrobiales</taxon>
        <taxon>Nitrobacteraceae</taxon>
        <taxon>Bradyrhizobium</taxon>
    </lineage>
</organism>
<dbReference type="Pfam" id="PF13304">
    <property type="entry name" value="AAA_21"/>
    <property type="match status" value="1"/>
</dbReference>
<accession>A0A0R3CW34</accession>
<dbReference type="CDD" id="cd00267">
    <property type="entry name" value="ABC_ATPase"/>
    <property type="match status" value="1"/>
</dbReference>
<dbReference type="GO" id="GO:0016740">
    <property type="term" value="F:transferase activity"/>
    <property type="evidence" value="ECO:0007669"/>
    <property type="project" value="UniProtKB-KW"/>
</dbReference>
<dbReference type="EMBL" id="LJYF01000004">
    <property type="protein sequence ID" value="KRQ01786.1"/>
    <property type="molecule type" value="Genomic_DNA"/>
</dbReference>
<reference evidence="3 4" key="1">
    <citation type="submission" date="2015-09" db="EMBL/GenBank/DDBJ databases">
        <title>Draft Genome Sequence of the Strain BR 3267 (Bradyrhizobium yuanmingense) recommended as inoculant for cowpea in Brazil.</title>
        <authorList>
            <person name="Simoes-Araujo J.L."/>
            <person name="Zilli J.E."/>
        </authorList>
    </citation>
    <scope>NUCLEOTIDE SEQUENCE [LARGE SCALE GENOMIC DNA]</scope>
    <source>
        <strain evidence="3 4">BR3267</strain>
    </source>
</reference>
<evidence type="ECO:0000313" key="4">
    <source>
        <dbReference type="Proteomes" id="UP000051380"/>
    </source>
</evidence>
<evidence type="ECO:0000313" key="3">
    <source>
        <dbReference type="EMBL" id="KRQ01786.1"/>
    </source>
</evidence>
<dbReference type="OrthoDB" id="9791620at2"/>
<evidence type="ECO:0000259" key="2">
    <source>
        <dbReference type="Pfam" id="PF13304"/>
    </source>
</evidence>
<name>A0A0R3CW34_9BRAD</name>
<dbReference type="Proteomes" id="UP000051380">
    <property type="component" value="Unassembled WGS sequence"/>
</dbReference>
<dbReference type="AlphaFoldDB" id="A0A0R3CW34"/>
<dbReference type="Gene3D" id="3.40.50.300">
    <property type="entry name" value="P-loop containing nucleotide triphosphate hydrolases"/>
    <property type="match status" value="2"/>
</dbReference>
<gene>
    <name evidence="3" type="ORF">AOQ72_10180</name>
</gene>
<dbReference type="SUPFAM" id="SSF52540">
    <property type="entry name" value="P-loop containing nucleoside triphosphate hydrolases"/>
    <property type="match status" value="1"/>
</dbReference>
<keyword evidence="1" id="KW-0175">Coiled coil</keyword>
<dbReference type="GO" id="GO:0005524">
    <property type="term" value="F:ATP binding"/>
    <property type="evidence" value="ECO:0007669"/>
    <property type="project" value="InterPro"/>
</dbReference>
<dbReference type="GO" id="GO:0016887">
    <property type="term" value="F:ATP hydrolysis activity"/>
    <property type="evidence" value="ECO:0007669"/>
    <property type="project" value="InterPro"/>
</dbReference>